<dbReference type="AlphaFoldDB" id="A0A699WP79"/>
<accession>A0A699WP79</accession>
<name>A0A699WP79_TANCI</name>
<dbReference type="EMBL" id="BKCJ011727166">
    <property type="protein sequence ID" value="GFD48649.1"/>
    <property type="molecule type" value="Genomic_DNA"/>
</dbReference>
<proteinExistence type="predicted"/>
<organism evidence="2">
    <name type="scientific">Tanacetum cinerariifolium</name>
    <name type="common">Dalmatian daisy</name>
    <name type="synonym">Chrysanthemum cinerariifolium</name>
    <dbReference type="NCBI Taxonomy" id="118510"/>
    <lineage>
        <taxon>Eukaryota</taxon>
        <taxon>Viridiplantae</taxon>
        <taxon>Streptophyta</taxon>
        <taxon>Embryophyta</taxon>
        <taxon>Tracheophyta</taxon>
        <taxon>Spermatophyta</taxon>
        <taxon>Magnoliopsida</taxon>
        <taxon>eudicotyledons</taxon>
        <taxon>Gunneridae</taxon>
        <taxon>Pentapetalae</taxon>
        <taxon>asterids</taxon>
        <taxon>campanulids</taxon>
        <taxon>Asterales</taxon>
        <taxon>Asteraceae</taxon>
        <taxon>Asteroideae</taxon>
        <taxon>Anthemideae</taxon>
        <taxon>Anthemidinae</taxon>
        <taxon>Tanacetum</taxon>
    </lineage>
</organism>
<protein>
    <submittedName>
        <fullName evidence="2">Uncharacterized protein</fullName>
    </submittedName>
</protein>
<feature type="region of interest" description="Disordered" evidence="1">
    <location>
        <begin position="32"/>
        <end position="75"/>
    </location>
</feature>
<sequence length="93" mass="10278">MTHPNPHRHVVPTPVLTRSKLVPLTVARPVPTAFPHNNVIRPRPAKTVSTKPHSTPRRTINLRPSPPTSNFPQKVTPVKAPKVNVVKGVQGNW</sequence>
<reference evidence="2" key="1">
    <citation type="journal article" date="2019" name="Sci. Rep.">
        <title>Draft genome of Tanacetum cinerariifolium, the natural source of mosquito coil.</title>
        <authorList>
            <person name="Yamashiro T."/>
            <person name="Shiraishi A."/>
            <person name="Satake H."/>
            <person name="Nakayama K."/>
        </authorList>
    </citation>
    <scope>NUCLEOTIDE SEQUENCE</scope>
</reference>
<evidence type="ECO:0000313" key="2">
    <source>
        <dbReference type="EMBL" id="GFD48649.1"/>
    </source>
</evidence>
<evidence type="ECO:0000256" key="1">
    <source>
        <dbReference type="SAM" id="MobiDB-lite"/>
    </source>
</evidence>
<gene>
    <name evidence="2" type="ORF">Tci_920618</name>
</gene>
<comment type="caution">
    <text evidence="2">The sequence shown here is derived from an EMBL/GenBank/DDBJ whole genome shotgun (WGS) entry which is preliminary data.</text>
</comment>
<feature type="non-terminal residue" evidence="2">
    <location>
        <position position="93"/>
    </location>
</feature>